<dbReference type="EMBL" id="JBBAXC010000004">
    <property type="protein sequence ID" value="MEI5906674.1"/>
    <property type="molecule type" value="Genomic_DNA"/>
</dbReference>
<protein>
    <submittedName>
        <fullName evidence="3">Alpha/beta hydrolase</fullName>
    </submittedName>
</protein>
<keyword evidence="1" id="KW-0812">Transmembrane</keyword>
<keyword evidence="3" id="KW-0378">Hydrolase</keyword>
<feature type="domain" description="AB hydrolase-1" evidence="2">
    <location>
        <begin position="76"/>
        <end position="214"/>
    </location>
</feature>
<keyword evidence="1" id="KW-0472">Membrane</keyword>
<dbReference type="GO" id="GO:0016787">
    <property type="term" value="F:hydrolase activity"/>
    <property type="evidence" value="ECO:0007669"/>
    <property type="project" value="UniProtKB-KW"/>
</dbReference>
<comment type="caution">
    <text evidence="3">The sequence shown here is derived from an EMBL/GenBank/DDBJ whole genome shotgun (WGS) entry which is preliminary data.</text>
</comment>
<reference evidence="3 4" key="1">
    <citation type="journal article" date="2018" name="J. Microbiol.">
        <title>Bacillus spongiae sp. nov., isolated from sponge of Jeju Island.</title>
        <authorList>
            <person name="Lee G.E."/>
            <person name="Im W.T."/>
            <person name="Park J.S."/>
        </authorList>
    </citation>
    <scope>NUCLEOTIDE SEQUENCE [LARGE SCALE GENOMIC DNA]</scope>
    <source>
        <strain evidence="3 4">135PIL107-10</strain>
    </source>
</reference>
<dbReference type="InterPro" id="IPR000073">
    <property type="entry name" value="AB_hydrolase_1"/>
</dbReference>
<dbReference type="PRINTS" id="PR00111">
    <property type="entry name" value="ABHYDROLASE"/>
</dbReference>
<evidence type="ECO:0000259" key="2">
    <source>
        <dbReference type="Pfam" id="PF00561"/>
    </source>
</evidence>
<proteinExistence type="predicted"/>
<dbReference type="PANTHER" id="PTHR43798:SF33">
    <property type="entry name" value="HYDROLASE, PUTATIVE (AFU_ORTHOLOGUE AFUA_2G14860)-RELATED"/>
    <property type="match status" value="1"/>
</dbReference>
<dbReference type="InterPro" id="IPR050266">
    <property type="entry name" value="AB_hydrolase_sf"/>
</dbReference>
<gene>
    <name evidence="3" type="ORF">WAK64_06335</name>
</gene>
<dbReference type="Pfam" id="PF00561">
    <property type="entry name" value="Abhydrolase_1"/>
    <property type="match status" value="1"/>
</dbReference>
<dbReference type="SUPFAM" id="SSF53474">
    <property type="entry name" value="alpha/beta-Hydrolases"/>
    <property type="match status" value="1"/>
</dbReference>
<evidence type="ECO:0000256" key="1">
    <source>
        <dbReference type="SAM" id="Phobius"/>
    </source>
</evidence>
<dbReference type="PANTHER" id="PTHR43798">
    <property type="entry name" value="MONOACYLGLYCEROL LIPASE"/>
    <property type="match status" value="1"/>
</dbReference>
<dbReference type="Proteomes" id="UP001312865">
    <property type="component" value="Unassembled WGS sequence"/>
</dbReference>
<dbReference type="Gene3D" id="3.40.50.1820">
    <property type="entry name" value="alpha/beta hydrolase"/>
    <property type="match status" value="1"/>
</dbReference>
<sequence>MNLEIKHRKVHKRFRRLKFLGITLMTIILLTLVVGFVYEYTSYKNVKSNFPPDGKMIDVGNREIHVNIKGEKTKLPPVVIEAGFGSWSYDWSNIQKELSKHTEVITYDRAGYGWSDPPPNGFNIDMTINDLSKVLEYSNIDSPVILVGHSLGGIYTRLFADKYPEKVSGLILVDARNEYLTEKATSYNDIYYEGQDLTFIRIFSQFGFARLFGENMIADLIPDYLSLEKYVNVQYDTPFLKLLDQEDKQIRTLEKLVKLVKDTQHLDDKPLTIITPDENKELQLNATELGYSEQEASNIDQIWKDSQMQLTNISNNSELILVPNSGHNVMFDQPNVIIEAILNMADGI</sequence>
<dbReference type="InterPro" id="IPR029058">
    <property type="entry name" value="AB_hydrolase_fold"/>
</dbReference>
<dbReference type="RefSeq" id="WP_336586108.1">
    <property type="nucleotide sequence ID" value="NZ_JBBAXC010000004.1"/>
</dbReference>
<evidence type="ECO:0000313" key="3">
    <source>
        <dbReference type="EMBL" id="MEI5906674.1"/>
    </source>
</evidence>
<accession>A0ABU8HBY3</accession>
<keyword evidence="4" id="KW-1185">Reference proteome</keyword>
<feature type="transmembrane region" description="Helical" evidence="1">
    <location>
        <begin position="20"/>
        <end position="38"/>
    </location>
</feature>
<keyword evidence="1" id="KW-1133">Transmembrane helix</keyword>
<organism evidence="3 4">
    <name type="scientific">Bacillus spongiae</name>
    <dbReference type="NCBI Taxonomy" id="2683610"/>
    <lineage>
        <taxon>Bacteria</taxon>
        <taxon>Bacillati</taxon>
        <taxon>Bacillota</taxon>
        <taxon>Bacilli</taxon>
        <taxon>Bacillales</taxon>
        <taxon>Bacillaceae</taxon>
        <taxon>Bacillus</taxon>
    </lineage>
</organism>
<name>A0ABU8HBY3_9BACI</name>
<evidence type="ECO:0000313" key="4">
    <source>
        <dbReference type="Proteomes" id="UP001312865"/>
    </source>
</evidence>